<dbReference type="InterPro" id="IPR052273">
    <property type="entry name" value="PPIase_FKBP"/>
</dbReference>
<sequence>MLRQRGGGGTMQLLTNWVRVKTDAEWRGTARKSSFLLFPREPGLSGTTRGSGESGGPYFLNRWRSSVTPSGVFFSVSFSISMHSFRRGSPVQSPVVFSAWLTGSKTDQLVAAVTDHGLAGRRFVGGVRGCLGRSKHSTRCHGNQLSRSCPNRSDGAQEPGGRLETGRGREGQPVFYQILKRRQISLHAATPACALRRPTVRGALQTEINSFMVRWPPPPLHCLQSVTLPPVRVTTAYTGSDAFTLSDATICSYSNWEEAALWDIHDIFIQAVFVQLHGGFAFCFHAVGAARCGAGRGAVRRGGGSSITGDRTETAVVPGRRVPALLGAAGEGTLHGGLKTLLQDCGEPKMRQRQIQKLPRMQSRMMWRLVSCAVCVFLGWQLGSVWAGAAEPEDQVQIQVLFRPEECSRKSKKGDLINAHYDGFLEKDGSQFYCSRSDKQGHPQWFVLGVGQVIRGLDIGMMDMCAGEKRKVTVPSALAFGQTGKGWSTEQEVEVLWDRDVLRPVPPNATVVFEVEVLSVSRGPRSMEAFGQMDLDQDKSLTKAEVKEYLKLEYEKGGKPRDEPFYEKILTDIFWKSDKDRDGQISAKEYNIYERDEL</sequence>
<dbReference type="SUPFAM" id="SSF47473">
    <property type="entry name" value="EF-hand"/>
    <property type="match status" value="1"/>
</dbReference>
<dbReference type="InterPro" id="IPR018247">
    <property type="entry name" value="EF_Hand_1_Ca_BS"/>
</dbReference>
<dbReference type="STRING" id="33528.ENSGAFP00000015978"/>
<keyword evidence="10 11" id="KW-0413">Isomerase</keyword>
<keyword evidence="9" id="KW-0325">Glycoprotein</keyword>
<protein>
    <recommendedName>
        <fullName evidence="2 11">peptidylprolyl isomerase</fullName>
        <ecNumber evidence="2 11">5.2.1.8</ecNumber>
    </recommendedName>
</protein>
<keyword evidence="7" id="KW-0106">Calcium</keyword>
<evidence type="ECO:0000256" key="12">
    <source>
        <dbReference type="SAM" id="MobiDB-lite"/>
    </source>
</evidence>
<evidence type="ECO:0000313" key="15">
    <source>
        <dbReference type="EMBL" id="PWA26254.1"/>
    </source>
</evidence>
<feature type="domain" description="EF-hand" evidence="14">
    <location>
        <begin position="521"/>
        <end position="556"/>
    </location>
</feature>
<evidence type="ECO:0000256" key="2">
    <source>
        <dbReference type="ARBA" id="ARBA00013194"/>
    </source>
</evidence>
<comment type="caution">
    <text evidence="15">The sequence shown here is derived from an EMBL/GenBank/DDBJ whole genome shotgun (WGS) entry which is preliminary data.</text>
</comment>
<dbReference type="InterPro" id="IPR011992">
    <property type="entry name" value="EF-hand-dom_pair"/>
</dbReference>
<dbReference type="Proteomes" id="UP000250572">
    <property type="component" value="Unassembled WGS sequence"/>
</dbReference>
<keyword evidence="5" id="KW-0677">Repeat</keyword>
<evidence type="ECO:0000256" key="4">
    <source>
        <dbReference type="ARBA" id="ARBA00022729"/>
    </source>
</evidence>
<dbReference type="SUPFAM" id="SSF54534">
    <property type="entry name" value="FKBP-like"/>
    <property type="match status" value="1"/>
</dbReference>
<dbReference type="Gene3D" id="3.10.50.40">
    <property type="match status" value="1"/>
</dbReference>
<dbReference type="Gene3D" id="1.10.238.10">
    <property type="entry name" value="EF-hand"/>
    <property type="match status" value="1"/>
</dbReference>
<organism evidence="15 16">
    <name type="scientific">Gambusia affinis</name>
    <name type="common">Western mosquitofish</name>
    <name type="synonym">Heterandria affinis</name>
    <dbReference type="NCBI Taxonomy" id="33528"/>
    <lineage>
        <taxon>Eukaryota</taxon>
        <taxon>Metazoa</taxon>
        <taxon>Chordata</taxon>
        <taxon>Craniata</taxon>
        <taxon>Vertebrata</taxon>
        <taxon>Euteleostomi</taxon>
        <taxon>Actinopterygii</taxon>
        <taxon>Neopterygii</taxon>
        <taxon>Teleostei</taxon>
        <taxon>Neoteleostei</taxon>
        <taxon>Acanthomorphata</taxon>
        <taxon>Ovalentaria</taxon>
        <taxon>Atherinomorphae</taxon>
        <taxon>Cyprinodontiformes</taxon>
        <taxon>Poeciliidae</taxon>
        <taxon>Poeciliinae</taxon>
        <taxon>Gambusia</taxon>
    </lineage>
</organism>
<feature type="compositionally biased region" description="Polar residues" evidence="12">
    <location>
        <begin position="140"/>
        <end position="151"/>
    </location>
</feature>
<comment type="catalytic activity">
    <reaction evidence="1 11">
        <text>[protein]-peptidylproline (omega=180) = [protein]-peptidylproline (omega=0)</text>
        <dbReference type="Rhea" id="RHEA:16237"/>
        <dbReference type="Rhea" id="RHEA-COMP:10747"/>
        <dbReference type="Rhea" id="RHEA-COMP:10748"/>
        <dbReference type="ChEBI" id="CHEBI:83833"/>
        <dbReference type="ChEBI" id="CHEBI:83834"/>
        <dbReference type="EC" id="5.2.1.8"/>
    </reaction>
</comment>
<dbReference type="EMBL" id="NHOQ01001193">
    <property type="protein sequence ID" value="PWA26254.1"/>
    <property type="molecule type" value="Genomic_DNA"/>
</dbReference>
<dbReference type="PANTHER" id="PTHR46222">
    <property type="entry name" value="PEPTIDYL-PROLYL CIS-TRANS ISOMERASE FKBP7/14"/>
    <property type="match status" value="1"/>
</dbReference>
<evidence type="ECO:0000256" key="11">
    <source>
        <dbReference type="PROSITE-ProRule" id="PRU00277"/>
    </source>
</evidence>
<dbReference type="PROSITE" id="PS00018">
    <property type="entry name" value="EF_HAND_1"/>
    <property type="match status" value="2"/>
</dbReference>
<evidence type="ECO:0000259" key="13">
    <source>
        <dbReference type="PROSITE" id="PS50059"/>
    </source>
</evidence>
<reference evidence="15 16" key="1">
    <citation type="journal article" date="2018" name="G3 (Bethesda)">
        <title>A High-Quality Reference Genome for the Invasive Mosquitofish Gambusia affinis Using a Chicago Library.</title>
        <authorList>
            <person name="Hoffberg S.L."/>
            <person name="Troendle N.J."/>
            <person name="Glenn T.C."/>
            <person name="Mahmud O."/>
            <person name="Louha S."/>
            <person name="Chalopin D."/>
            <person name="Bennetzen J.L."/>
            <person name="Mauricio R."/>
        </authorList>
    </citation>
    <scope>NUCLEOTIDE SEQUENCE [LARGE SCALE GENOMIC DNA]</scope>
    <source>
        <strain evidence="15">NE01/NJP1002.9</strain>
        <tissue evidence="15">Muscle</tissue>
    </source>
</reference>
<feature type="region of interest" description="Disordered" evidence="12">
    <location>
        <begin position="133"/>
        <end position="168"/>
    </location>
</feature>
<keyword evidence="4" id="KW-0732">Signal</keyword>
<keyword evidence="6" id="KW-0256">Endoplasmic reticulum</keyword>
<dbReference type="InterPro" id="IPR002048">
    <property type="entry name" value="EF_hand_dom"/>
</dbReference>
<evidence type="ECO:0000256" key="1">
    <source>
        <dbReference type="ARBA" id="ARBA00000971"/>
    </source>
</evidence>
<evidence type="ECO:0000256" key="9">
    <source>
        <dbReference type="ARBA" id="ARBA00023180"/>
    </source>
</evidence>
<proteinExistence type="predicted"/>
<name>A0A315VSW3_GAMAF</name>
<dbReference type="PROSITE" id="PS50222">
    <property type="entry name" value="EF_HAND_2"/>
    <property type="match status" value="1"/>
</dbReference>
<dbReference type="Pfam" id="PF00254">
    <property type="entry name" value="FKBP_C"/>
    <property type="match status" value="1"/>
</dbReference>
<keyword evidence="8 11" id="KW-0697">Rotamase</keyword>
<gene>
    <name evidence="15" type="ORF">CCH79_00013789</name>
</gene>
<dbReference type="InterPro" id="IPR046357">
    <property type="entry name" value="PPIase_dom_sf"/>
</dbReference>
<evidence type="ECO:0000256" key="6">
    <source>
        <dbReference type="ARBA" id="ARBA00022824"/>
    </source>
</evidence>
<evidence type="ECO:0000256" key="3">
    <source>
        <dbReference type="ARBA" id="ARBA00022723"/>
    </source>
</evidence>
<dbReference type="FunFam" id="3.10.50.40:FF:000006">
    <property type="entry name" value="Peptidyl-prolyl cis-trans isomerase"/>
    <property type="match status" value="1"/>
</dbReference>
<evidence type="ECO:0000259" key="14">
    <source>
        <dbReference type="PROSITE" id="PS50222"/>
    </source>
</evidence>
<evidence type="ECO:0000256" key="7">
    <source>
        <dbReference type="ARBA" id="ARBA00022837"/>
    </source>
</evidence>
<dbReference type="EC" id="5.2.1.8" evidence="2 11"/>
<keyword evidence="3" id="KW-0479">Metal-binding</keyword>
<dbReference type="Pfam" id="PF13499">
    <property type="entry name" value="EF-hand_7"/>
    <property type="match status" value="1"/>
</dbReference>
<evidence type="ECO:0000256" key="5">
    <source>
        <dbReference type="ARBA" id="ARBA00022737"/>
    </source>
</evidence>
<dbReference type="PROSITE" id="PS50059">
    <property type="entry name" value="FKBP_PPIASE"/>
    <property type="match status" value="1"/>
</dbReference>
<feature type="domain" description="PPIase FKBP-type" evidence="13">
    <location>
        <begin position="414"/>
        <end position="521"/>
    </location>
</feature>
<keyword evidence="16" id="KW-1185">Reference proteome</keyword>
<dbReference type="GO" id="GO:0005783">
    <property type="term" value="C:endoplasmic reticulum"/>
    <property type="evidence" value="ECO:0007669"/>
    <property type="project" value="UniProtKB-ARBA"/>
</dbReference>
<evidence type="ECO:0000256" key="10">
    <source>
        <dbReference type="ARBA" id="ARBA00023235"/>
    </source>
</evidence>
<dbReference type="InterPro" id="IPR001179">
    <property type="entry name" value="PPIase_FKBP_dom"/>
</dbReference>
<dbReference type="GO" id="GO:0003755">
    <property type="term" value="F:peptidyl-prolyl cis-trans isomerase activity"/>
    <property type="evidence" value="ECO:0007669"/>
    <property type="project" value="UniProtKB-KW"/>
</dbReference>
<dbReference type="AlphaFoldDB" id="A0A315VSW3"/>
<accession>A0A315VSW3</accession>
<dbReference type="PANTHER" id="PTHR46222:SF2">
    <property type="entry name" value="PEPTIDYL-PROLYL CIS-TRANS ISOMERASE FKBP7"/>
    <property type="match status" value="1"/>
</dbReference>
<evidence type="ECO:0000256" key="8">
    <source>
        <dbReference type="ARBA" id="ARBA00023110"/>
    </source>
</evidence>
<dbReference type="CDD" id="cd00051">
    <property type="entry name" value="EFh"/>
    <property type="match status" value="1"/>
</dbReference>
<dbReference type="GO" id="GO:0005509">
    <property type="term" value="F:calcium ion binding"/>
    <property type="evidence" value="ECO:0007669"/>
    <property type="project" value="InterPro"/>
</dbReference>
<evidence type="ECO:0000313" key="16">
    <source>
        <dbReference type="Proteomes" id="UP000250572"/>
    </source>
</evidence>